<dbReference type="EMBL" id="JBJQND010000016">
    <property type="protein sequence ID" value="KAL3847148.1"/>
    <property type="molecule type" value="Genomic_DNA"/>
</dbReference>
<gene>
    <name evidence="1" type="ORF">ACJMK2_018077</name>
</gene>
<evidence type="ECO:0000313" key="1">
    <source>
        <dbReference type="EMBL" id="KAL3847148.1"/>
    </source>
</evidence>
<keyword evidence="2" id="KW-1185">Reference proteome</keyword>
<name>A0ABD3UF01_SINWO</name>
<reference evidence="1 2" key="1">
    <citation type="submission" date="2024-11" db="EMBL/GenBank/DDBJ databases">
        <title>Chromosome-level genome assembly of the freshwater bivalve Anodonta woodiana.</title>
        <authorList>
            <person name="Chen X."/>
        </authorList>
    </citation>
    <scope>NUCLEOTIDE SEQUENCE [LARGE SCALE GENOMIC DNA]</scope>
    <source>
        <strain evidence="1">MN2024</strain>
        <tissue evidence="1">Gills</tissue>
    </source>
</reference>
<dbReference type="Proteomes" id="UP001634394">
    <property type="component" value="Unassembled WGS sequence"/>
</dbReference>
<evidence type="ECO:0008006" key="3">
    <source>
        <dbReference type="Google" id="ProtNLM"/>
    </source>
</evidence>
<evidence type="ECO:0000313" key="2">
    <source>
        <dbReference type="Proteomes" id="UP001634394"/>
    </source>
</evidence>
<dbReference type="InterPro" id="IPR027417">
    <property type="entry name" value="P-loop_NTPase"/>
</dbReference>
<protein>
    <recommendedName>
        <fullName evidence="3">Helicase C-terminal domain-containing protein</fullName>
    </recommendedName>
</protein>
<sequence length="171" mass="20094">MYKLLLHILCNKHYETNFHTNLYINNILKKLSQDAAQVRLVFTTIVHGMGCYLRHVKIVIHTAYTQEIGRAGRDGSRTQAIYTIKLQTWHNDMLTSQLLFRNVVTYVLIMNSFYPPTIIPSLEQRNQVMEDYMTADGTVCCNESKINFYNILNKQYSHWTRVYFFNLNCLG</sequence>
<organism evidence="1 2">
    <name type="scientific">Sinanodonta woodiana</name>
    <name type="common">Chinese pond mussel</name>
    <name type="synonym">Anodonta woodiana</name>
    <dbReference type="NCBI Taxonomy" id="1069815"/>
    <lineage>
        <taxon>Eukaryota</taxon>
        <taxon>Metazoa</taxon>
        <taxon>Spiralia</taxon>
        <taxon>Lophotrochozoa</taxon>
        <taxon>Mollusca</taxon>
        <taxon>Bivalvia</taxon>
        <taxon>Autobranchia</taxon>
        <taxon>Heteroconchia</taxon>
        <taxon>Palaeoheterodonta</taxon>
        <taxon>Unionida</taxon>
        <taxon>Unionoidea</taxon>
        <taxon>Unionidae</taxon>
        <taxon>Unioninae</taxon>
        <taxon>Sinanodonta</taxon>
    </lineage>
</organism>
<dbReference type="SUPFAM" id="SSF52540">
    <property type="entry name" value="P-loop containing nucleoside triphosphate hydrolases"/>
    <property type="match status" value="1"/>
</dbReference>
<proteinExistence type="predicted"/>
<accession>A0ABD3UF01</accession>
<dbReference type="Gene3D" id="3.40.50.300">
    <property type="entry name" value="P-loop containing nucleotide triphosphate hydrolases"/>
    <property type="match status" value="1"/>
</dbReference>
<comment type="caution">
    <text evidence="1">The sequence shown here is derived from an EMBL/GenBank/DDBJ whole genome shotgun (WGS) entry which is preliminary data.</text>
</comment>
<dbReference type="AlphaFoldDB" id="A0ABD3UF01"/>